<evidence type="ECO:0000259" key="5">
    <source>
        <dbReference type="Pfam" id="PF19044"/>
    </source>
</evidence>
<keyword evidence="7" id="KW-1185">Reference proteome</keyword>
<dbReference type="InterPro" id="IPR043964">
    <property type="entry name" value="P-loop_TraG"/>
</dbReference>
<evidence type="ECO:0000313" key="7">
    <source>
        <dbReference type="Proteomes" id="UP000647424"/>
    </source>
</evidence>
<name>A0A927IMD3_9BURK</name>
<dbReference type="PANTHER" id="PTHR30121:SF12">
    <property type="entry name" value="TYPE IV SECRETION SYSTEM PROTEIN CAGE"/>
    <property type="match status" value="1"/>
</dbReference>
<keyword evidence="3" id="KW-0067">ATP-binding</keyword>
<dbReference type="GO" id="GO:0005524">
    <property type="term" value="F:ATP binding"/>
    <property type="evidence" value="ECO:0007669"/>
    <property type="project" value="UniProtKB-KW"/>
</dbReference>
<sequence>MVRSAQQLQKIANAEKCLGDYVPFSSEIAPGVVKLKNFNGYLTTFEIEGVPFETAGEDQIDEYNLALHQFISALSGGAYALWTHKVHMRVHEQLQDNFTNDYSQKLAAQYRKRLTQTRLMRTSMYLTVLYRPGELAVFKNVASGSSKQMAALEREGIDQISDIAARVAASLRRYKPRRLMRFERNGLQYSELLSFLHFTVNGHWRDMPVTHRRVADLLCTSRLTAGDRSGVLQLTSPDRIRYVSCLEIKDYPEKVSPLSLSKTLYLDQEYIETQSFSILGNRTALTRLRQQRGQLKAGGEASETEIQEFDQLLDQVNHGSLVVGEYHYSLAIFSDTLDDKGIKRDRSEAAAALEEGGFKTEVQTTVPEGGWFFQMPGNWRWRSREALLTSWNFCSLSPLHNFMAGKKTGNPWGEAVCIFDSPSGQPFFFNFHCSPEDHDNTDDKLPANACIFGKTGVGKTTTEMFLMAHLNKFRSRVFILDLDRSTEITVRRMGGTYKQFARGVPTGLNPFQWPDSTKTRAFCRDLVTQCLTFGRSALTADEENRLSLAIDAVFGMRVETRRLAMLHQNLPGVGMNSLQDRLARWIGDGDLAWVLDNPTDTLNLEEAEIWGFDGSDFIDDAQVCPVVTMCLLHLFEDMIDGRPIALFLEEFWKYLGSPVFSKFVKDKLKTIRKEQGFVVMATQQPDDVLATELAKTAVQQHVTGLFLPNPRAAYVDYVTGFGLTPQEFEILRSLPVDSRAFLVKQEDRSAIVRLDLTGMHETIAVLSGDTESSELLAEIRSQVGDDASDWEPIFIERMQQKRAGKKLVANARAANAQQVQPLSLFGA</sequence>
<dbReference type="Proteomes" id="UP000647424">
    <property type="component" value="Unassembled WGS sequence"/>
</dbReference>
<comment type="caution">
    <text evidence="6">The sequence shown here is derived from an EMBL/GenBank/DDBJ whole genome shotgun (WGS) entry which is preliminary data.</text>
</comment>
<dbReference type="InterPro" id="IPR018145">
    <property type="entry name" value="CagE_TrbE_VirB_cntrl_dom"/>
</dbReference>
<reference evidence="6" key="1">
    <citation type="submission" date="2020-09" db="EMBL/GenBank/DDBJ databases">
        <title>Genome seq and assembly of Limnohabitants sp.</title>
        <authorList>
            <person name="Chhetri G."/>
        </authorList>
    </citation>
    <scope>NUCLEOTIDE SEQUENCE</scope>
    <source>
        <strain evidence="6">JUR4</strain>
    </source>
</reference>
<feature type="domain" description="CagE TrbE VirB component of type IV transporter system central" evidence="4">
    <location>
        <begin position="179"/>
        <end position="384"/>
    </location>
</feature>
<dbReference type="AlphaFoldDB" id="A0A927IMD3"/>
<comment type="similarity">
    <text evidence="1">Belongs to the TrbE/VirB4 family.</text>
</comment>
<dbReference type="Pfam" id="PF19044">
    <property type="entry name" value="P-loop_TraG"/>
    <property type="match status" value="1"/>
</dbReference>
<dbReference type="SUPFAM" id="SSF52540">
    <property type="entry name" value="P-loop containing nucleoside triphosphate hydrolases"/>
    <property type="match status" value="1"/>
</dbReference>
<dbReference type="EMBL" id="JACYFT010000002">
    <property type="protein sequence ID" value="MBD8051065.1"/>
    <property type="molecule type" value="Genomic_DNA"/>
</dbReference>
<feature type="domain" description="TraG P-loop" evidence="5">
    <location>
        <begin position="582"/>
        <end position="698"/>
    </location>
</feature>
<dbReference type="Gene3D" id="3.40.50.300">
    <property type="entry name" value="P-loop containing nucleotide triphosphate hydrolases"/>
    <property type="match status" value="1"/>
</dbReference>
<evidence type="ECO:0000256" key="3">
    <source>
        <dbReference type="ARBA" id="ARBA00022840"/>
    </source>
</evidence>
<organism evidence="6 7">
    <name type="scientific">Limnohabitans radicicola</name>
    <dbReference type="NCBI Taxonomy" id="2771427"/>
    <lineage>
        <taxon>Bacteria</taxon>
        <taxon>Pseudomonadati</taxon>
        <taxon>Pseudomonadota</taxon>
        <taxon>Betaproteobacteria</taxon>
        <taxon>Burkholderiales</taxon>
        <taxon>Comamonadaceae</taxon>
        <taxon>Limnohabitans</taxon>
    </lineage>
</organism>
<proteinExistence type="inferred from homology"/>
<evidence type="ECO:0000313" key="6">
    <source>
        <dbReference type="EMBL" id="MBD8051065.1"/>
    </source>
</evidence>
<evidence type="ECO:0000256" key="1">
    <source>
        <dbReference type="ARBA" id="ARBA00006512"/>
    </source>
</evidence>
<accession>A0A927IMD3</accession>
<protein>
    <submittedName>
        <fullName evidence="6">VirB4 family type IV secretion/conjugal transfer ATPase</fullName>
    </submittedName>
</protein>
<keyword evidence="2" id="KW-0547">Nucleotide-binding</keyword>
<gene>
    <name evidence="6" type="ORF">IC609_10945</name>
</gene>
<dbReference type="Pfam" id="PF03135">
    <property type="entry name" value="CagE_TrbE_VirB"/>
    <property type="match status" value="1"/>
</dbReference>
<dbReference type="InterPro" id="IPR051162">
    <property type="entry name" value="T4SS_component"/>
</dbReference>
<dbReference type="PANTHER" id="PTHR30121">
    <property type="entry name" value="UNCHARACTERIZED PROTEIN YJGR-RELATED"/>
    <property type="match status" value="1"/>
</dbReference>
<evidence type="ECO:0000259" key="4">
    <source>
        <dbReference type="Pfam" id="PF03135"/>
    </source>
</evidence>
<dbReference type="InterPro" id="IPR027417">
    <property type="entry name" value="P-loop_NTPase"/>
</dbReference>
<evidence type="ECO:0000256" key="2">
    <source>
        <dbReference type="ARBA" id="ARBA00022741"/>
    </source>
</evidence>